<protein>
    <submittedName>
        <fullName evidence="1">Uncharacterized protein</fullName>
    </submittedName>
</protein>
<gene>
    <name evidence="1" type="ORF">NDU88_003996</name>
</gene>
<reference evidence="1" key="1">
    <citation type="journal article" date="2022" name="bioRxiv">
        <title>Sequencing and chromosome-scale assembly of the giantPleurodeles waltlgenome.</title>
        <authorList>
            <person name="Brown T."/>
            <person name="Elewa A."/>
            <person name="Iarovenko S."/>
            <person name="Subramanian E."/>
            <person name="Araus A.J."/>
            <person name="Petzold A."/>
            <person name="Susuki M."/>
            <person name="Suzuki K.-i.T."/>
            <person name="Hayashi T."/>
            <person name="Toyoda A."/>
            <person name="Oliveira C."/>
            <person name="Osipova E."/>
            <person name="Leigh N.D."/>
            <person name="Simon A."/>
            <person name="Yun M.H."/>
        </authorList>
    </citation>
    <scope>NUCLEOTIDE SEQUENCE</scope>
    <source>
        <strain evidence="1">20211129_DDA</strain>
        <tissue evidence="1">Liver</tissue>
    </source>
</reference>
<keyword evidence="2" id="KW-1185">Reference proteome</keyword>
<dbReference type="AlphaFoldDB" id="A0AAV7QGF5"/>
<name>A0AAV7QGF5_PLEWA</name>
<dbReference type="EMBL" id="JANPWB010000010">
    <property type="protein sequence ID" value="KAJ1137598.1"/>
    <property type="molecule type" value="Genomic_DNA"/>
</dbReference>
<evidence type="ECO:0000313" key="2">
    <source>
        <dbReference type="Proteomes" id="UP001066276"/>
    </source>
</evidence>
<comment type="caution">
    <text evidence="1">The sequence shown here is derived from an EMBL/GenBank/DDBJ whole genome shotgun (WGS) entry which is preliminary data.</text>
</comment>
<accession>A0AAV7QGF5</accession>
<evidence type="ECO:0000313" key="1">
    <source>
        <dbReference type="EMBL" id="KAJ1137598.1"/>
    </source>
</evidence>
<proteinExistence type="predicted"/>
<sequence>METADGGQVSVASMSQDYMCRTASITQHSRGSKGRFYTSLLGTDAAYNKSDLKSEGVSSTYLCQNVSVCSMEMFRDLAYKMKKCNLSLELRRRVLRHGLLYEECTKVEEQESNAARPKQVKSNKFPATQTETCLEGGSVYMLQPD</sequence>
<dbReference type="Proteomes" id="UP001066276">
    <property type="component" value="Chromosome 6"/>
</dbReference>
<organism evidence="1 2">
    <name type="scientific">Pleurodeles waltl</name>
    <name type="common">Iberian ribbed newt</name>
    <dbReference type="NCBI Taxonomy" id="8319"/>
    <lineage>
        <taxon>Eukaryota</taxon>
        <taxon>Metazoa</taxon>
        <taxon>Chordata</taxon>
        <taxon>Craniata</taxon>
        <taxon>Vertebrata</taxon>
        <taxon>Euteleostomi</taxon>
        <taxon>Amphibia</taxon>
        <taxon>Batrachia</taxon>
        <taxon>Caudata</taxon>
        <taxon>Salamandroidea</taxon>
        <taxon>Salamandridae</taxon>
        <taxon>Pleurodelinae</taxon>
        <taxon>Pleurodeles</taxon>
    </lineage>
</organism>